<dbReference type="InterPro" id="IPR045889">
    <property type="entry name" value="MES/HNL"/>
</dbReference>
<evidence type="ECO:0000313" key="2">
    <source>
        <dbReference type="EMBL" id="ERN04214.1"/>
    </source>
</evidence>
<dbReference type="GO" id="GO:0080030">
    <property type="term" value="F:methyl indole-3-acetate esterase activity"/>
    <property type="evidence" value="ECO:0000318"/>
    <property type="project" value="GO_Central"/>
</dbReference>
<dbReference type="Pfam" id="PF12697">
    <property type="entry name" value="Abhydrolase_6"/>
    <property type="match status" value="1"/>
</dbReference>
<dbReference type="SUPFAM" id="SSF53474">
    <property type="entry name" value="alpha/beta-Hydrolases"/>
    <property type="match status" value="1"/>
</dbReference>
<dbReference type="HOGENOM" id="CLU_046066_0_2_1"/>
<dbReference type="InterPro" id="IPR000073">
    <property type="entry name" value="AB_hydrolase_1"/>
</dbReference>
<dbReference type="Gramene" id="ERN04214">
    <property type="protein sequence ID" value="ERN04214"/>
    <property type="gene ID" value="AMTR_s00077p00127700"/>
</dbReference>
<accession>W1P978</accession>
<dbReference type="PANTHER" id="PTHR10992">
    <property type="entry name" value="METHYLESTERASE FAMILY MEMBER"/>
    <property type="match status" value="1"/>
</dbReference>
<reference evidence="3" key="1">
    <citation type="journal article" date="2013" name="Science">
        <title>The Amborella genome and the evolution of flowering plants.</title>
        <authorList>
            <consortium name="Amborella Genome Project"/>
        </authorList>
    </citation>
    <scope>NUCLEOTIDE SEQUENCE [LARGE SCALE GENOMIC DNA]</scope>
</reference>
<dbReference type="eggNOG" id="ENOG502QPPA">
    <property type="taxonomic scope" value="Eukaryota"/>
</dbReference>
<feature type="domain" description="AB hydrolase-1" evidence="1">
    <location>
        <begin position="3"/>
        <end position="166"/>
    </location>
</feature>
<dbReference type="AlphaFoldDB" id="W1P978"/>
<evidence type="ECO:0000313" key="3">
    <source>
        <dbReference type="Proteomes" id="UP000017836"/>
    </source>
</evidence>
<protein>
    <recommendedName>
        <fullName evidence="1">AB hydrolase-1 domain-containing protein</fullName>
    </recommendedName>
</protein>
<dbReference type="Proteomes" id="UP000017836">
    <property type="component" value="Unassembled WGS sequence"/>
</dbReference>
<dbReference type="EMBL" id="KI394293">
    <property type="protein sequence ID" value="ERN04214.1"/>
    <property type="molecule type" value="Genomic_DNA"/>
</dbReference>
<gene>
    <name evidence="2" type="ORF">AMTR_s00077p00127700</name>
</gene>
<evidence type="ECO:0000259" key="1">
    <source>
        <dbReference type="Pfam" id="PF12697"/>
    </source>
</evidence>
<name>W1P978_AMBTC</name>
<proteinExistence type="predicted"/>
<dbReference type="GO" id="GO:0080031">
    <property type="term" value="F:methyl salicylate esterase activity"/>
    <property type="evidence" value="ECO:0000318"/>
    <property type="project" value="GO_Central"/>
</dbReference>
<dbReference type="OMA" id="AYKCSIA"/>
<dbReference type="InterPro" id="IPR029058">
    <property type="entry name" value="AB_hydrolase_fold"/>
</dbReference>
<dbReference type="GO" id="GO:0009696">
    <property type="term" value="P:salicylic acid metabolic process"/>
    <property type="evidence" value="ECO:0000318"/>
    <property type="project" value="GO_Central"/>
</dbReference>
<dbReference type="GO" id="GO:0080032">
    <property type="term" value="F:methyl jasmonate esterase activity"/>
    <property type="evidence" value="ECO:0000318"/>
    <property type="project" value="GO_Central"/>
</dbReference>
<keyword evidence="3" id="KW-1185">Reference proteome</keyword>
<organism evidence="2 3">
    <name type="scientific">Amborella trichopoda</name>
    <dbReference type="NCBI Taxonomy" id="13333"/>
    <lineage>
        <taxon>Eukaryota</taxon>
        <taxon>Viridiplantae</taxon>
        <taxon>Streptophyta</taxon>
        <taxon>Embryophyta</taxon>
        <taxon>Tracheophyta</taxon>
        <taxon>Spermatophyta</taxon>
        <taxon>Magnoliopsida</taxon>
        <taxon>Amborellales</taxon>
        <taxon>Amborellaceae</taxon>
        <taxon>Amborella</taxon>
    </lineage>
</organism>
<dbReference type="Gene3D" id="3.40.50.1820">
    <property type="entry name" value="alpha/beta hydrolase"/>
    <property type="match status" value="1"/>
</dbReference>
<dbReference type="PANTHER" id="PTHR10992:SF1032">
    <property type="entry name" value="METHYLESTERASE 17"/>
    <property type="match status" value="1"/>
</dbReference>
<dbReference type="GO" id="GO:0009694">
    <property type="term" value="P:jasmonic acid metabolic process"/>
    <property type="evidence" value="ECO:0000318"/>
    <property type="project" value="GO_Central"/>
</dbReference>
<sequence length="180" mass="20115">MTPTPVILVGHSAGGLSLSNAIRVCGKRISLVIYVAARPANFDPKSITVLRKDLFHYWYALGPNKPPTSVIFRSEKQREMLSQLSPYEDSILASMLLRRAPFRAFADSGFEGQIEKVSTVYIKTKKDTVVSLELQEQIIRFLSPDEVMDVDSDHSPFFSKPNELFALLVKASATYCGEDQ</sequence>